<dbReference type="SUPFAM" id="SSF51344">
    <property type="entry name" value="Epsilon subunit of F1F0-ATP synthase N-terminal domain"/>
    <property type="match status" value="1"/>
</dbReference>
<keyword evidence="5" id="KW-0375">Hydrogen ion transport</keyword>
<evidence type="ECO:0000259" key="14">
    <source>
        <dbReference type="Pfam" id="PF02823"/>
    </source>
</evidence>
<evidence type="ECO:0000256" key="11">
    <source>
        <dbReference type="ARBA" id="ARBA00023196"/>
    </source>
</evidence>
<keyword evidence="8" id="KW-0406">Ion transport</keyword>
<name>A0A0L0HIG6_SPIPD</name>
<dbReference type="Gene3D" id="1.20.5.440">
    <property type="entry name" value="ATP synthase delta/epsilon subunit, C-terminal domain"/>
    <property type="match status" value="1"/>
</dbReference>
<evidence type="ECO:0000256" key="5">
    <source>
        <dbReference type="ARBA" id="ARBA00022781"/>
    </source>
</evidence>
<dbReference type="InterPro" id="IPR001469">
    <property type="entry name" value="ATP_synth_F1_dsu/esu"/>
</dbReference>
<gene>
    <name evidence="15" type="ORF">SPPG_04327</name>
</gene>
<dbReference type="EMBL" id="KQ257455">
    <property type="protein sequence ID" value="KND01236.1"/>
    <property type="molecule type" value="Genomic_DNA"/>
</dbReference>
<evidence type="ECO:0000256" key="7">
    <source>
        <dbReference type="ARBA" id="ARBA00022946"/>
    </source>
</evidence>
<sequence>MATGHSALRSLADLDLPRSKIPQRNMFRLATRAVRPIARYPLARAYATEASGAGKLRLSFTLPHQTLLSDVEVTQVNLSSSEGDMGILGEHVPTVAQLKPGVIEIFSATDKPKKFFASGGFAIINPDSTLNINALEAFPIEELDVDAARRALDDATRRSTSAATEAERVAAKIELEVYEAVVTAAGKQ</sequence>
<dbReference type="PANTHER" id="PTHR13822">
    <property type="entry name" value="ATP SYNTHASE DELTA/EPSILON CHAIN"/>
    <property type="match status" value="1"/>
</dbReference>
<dbReference type="AlphaFoldDB" id="A0A0L0HIG6"/>
<evidence type="ECO:0000313" key="16">
    <source>
        <dbReference type="Proteomes" id="UP000053201"/>
    </source>
</evidence>
<dbReference type="InterPro" id="IPR020546">
    <property type="entry name" value="ATP_synth_F1_dsu/esu_N"/>
</dbReference>
<dbReference type="CDD" id="cd12152">
    <property type="entry name" value="F1-ATPase_delta"/>
    <property type="match status" value="1"/>
</dbReference>
<evidence type="ECO:0000256" key="3">
    <source>
        <dbReference type="ARBA" id="ARBA00016960"/>
    </source>
</evidence>
<dbReference type="FunFam" id="2.60.15.10:FF:000003">
    <property type="entry name" value="ATP synthase subunit delta, mitochondrial"/>
    <property type="match status" value="1"/>
</dbReference>
<evidence type="ECO:0000313" key="15">
    <source>
        <dbReference type="EMBL" id="KND01236.1"/>
    </source>
</evidence>
<dbReference type="GO" id="GO:0046933">
    <property type="term" value="F:proton-transporting ATP synthase activity, rotational mechanism"/>
    <property type="evidence" value="ECO:0007669"/>
    <property type="project" value="InterPro"/>
</dbReference>
<dbReference type="RefSeq" id="XP_016609275.1">
    <property type="nucleotide sequence ID" value="XM_016752568.1"/>
</dbReference>
<evidence type="ECO:0000256" key="9">
    <source>
        <dbReference type="ARBA" id="ARBA00023128"/>
    </source>
</evidence>
<dbReference type="STRING" id="645134.A0A0L0HIG6"/>
<dbReference type="OMA" id="HQTLYSE"/>
<proteinExistence type="inferred from homology"/>
<evidence type="ECO:0000256" key="6">
    <source>
        <dbReference type="ARBA" id="ARBA00022792"/>
    </source>
</evidence>
<keyword evidence="16" id="KW-1185">Reference proteome</keyword>
<keyword evidence="9" id="KW-0496">Mitochondrion</keyword>
<keyword evidence="4" id="KW-0813">Transport</keyword>
<keyword evidence="10" id="KW-0472">Membrane</keyword>
<comment type="subcellular location">
    <subcellularLocation>
        <location evidence="1">Mitochondrion inner membrane</location>
    </subcellularLocation>
</comment>
<dbReference type="OrthoDB" id="270171at2759"/>
<keyword evidence="12" id="KW-0066">ATP synthesis</keyword>
<dbReference type="GeneID" id="27687782"/>
<dbReference type="HAMAP" id="MF_00530">
    <property type="entry name" value="ATP_synth_epsil_bac"/>
    <property type="match status" value="1"/>
</dbReference>
<protein>
    <recommendedName>
        <fullName evidence="3">ATP synthase subunit delta, mitochondrial</fullName>
    </recommendedName>
    <alternativeName>
        <fullName evidence="13">F-ATPase delta subunit</fullName>
    </alternativeName>
</protein>
<dbReference type="VEuPathDB" id="FungiDB:SPPG_04327"/>
<evidence type="ECO:0000256" key="2">
    <source>
        <dbReference type="ARBA" id="ARBA00005712"/>
    </source>
</evidence>
<dbReference type="GO" id="GO:0045259">
    <property type="term" value="C:proton-transporting ATP synthase complex"/>
    <property type="evidence" value="ECO:0007669"/>
    <property type="project" value="UniProtKB-KW"/>
</dbReference>
<dbReference type="eggNOG" id="KOG1758">
    <property type="taxonomic scope" value="Eukaryota"/>
</dbReference>
<dbReference type="Pfam" id="PF02823">
    <property type="entry name" value="ATP-synt_DE_N"/>
    <property type="match status" value="1"/>
</dbReference>
<keyword evidence="7" id="KW-0809">Transit peptide</keyword>
<evidence type="ECO:0000256" key="10">
    <source>
        <dbReference type="ARBA" id="ARBA00023136"/>
    </source>
</evidence>
<keyword evidence="11" id="KW-0139">CF(1)</keyword>
<evidence type="ECO:0000256" key="1">
    <source>
        <dbReference type="ARBA" id="ARBA00004273"/>
    </source>
</evidence>
<reference evidence="15 16" key="1">
    <citation type="submission" date="2009-08" db="EMBL/GenBank/DDBJ databases">
        <title>The Genome Sequence of Spizellomyces punctatus strain DAOM BR117.</title>
        <authorList>
            <consortium name="The Broad Institute Genome Sequencing Platform"/>
            <person name="Russ C."/>
            <person name="Cuomo C."/>
            <person name="Shea T."/>
            <person name="Young S.K."/>
            <person name="Zeng Q."/>
            <person name="Koehrsen M."/>
            <person name="Haas B."/>
            <person name="Borodovsky M."/>
            <person name="Guigo R."/>
            <person name="Alvarado L."/>
            <person name="Berlin A."/>
            <person name="Bochicchio J."/>
            <person name="Borenstein D."/>
            <person name="Chapman S."/>
            <person name="Chen Z."/>
            <person name="Engels R."/>
            <person name="Freedman E."/>
            <person name="Gellesch M."/>
            <person name="Goldberg J."/>
            <person name="Griggs A."/>
            <person name="Gujja S."/>
            <person name="Heiman D."/>
            <person name="Hepburn T."/>
            <person name="Howarth C."/>
            <person name="Jen D."/>
            <person name="Larson L."/>
            <person name="Lewis B."/>
            <person name="Mehta T."/>
            <person name="Park D."/>
            <person name="Pearson M."/>
            <person name="Roberts A."/>
            <person name="Saif S."/>
            <person name="Shenoy N."/>
            <person name="Sisk P."/>
            <person name="Stolte C."/>
            <person name="Sykes S."/>
            <person name="Thomson T."/>
            <person name="Walk T."/>
            <person name="White J."/>
            <person name="Yandava C."/>
            <person name="Burger G."/>
            <person name="Gray M.W."/>
            <person name="Holland P.W.H."/>
            <person name="King N."/>
            <person name="Lang F.B.F."/>
            <person name="Roger A.J."/>
            <person name="Ruiz-Trillo I."/>
            <person name="Lander E."/>
            <person name="Nusbaum C."/>
        </authorList>
    </citation>
    <scope>NUCLEOTIDE SEQUENCE [LARGE SCALE GENOMIC DNA]</scope>
    <source>
        <strain evidence="15 16">DAOM BR117</strain>
    </source>
</reference>
<dbReference type="PANTHER" id="PTHR13822:SF7">
    <property type="entry name" value="ATP SYNTHASE SUBUNIT DELTA, MITOCHONDRIAL"/>
    <property type="match status" value="1"/>
</dbReference>
<evidence type="ECO:0000256" key="12">
    <source>
        <dbReference type="ARBA" id="ARBA00023310"/>
    </source>
</evidence>
<organism evidence="15 16">
    <name type="scientific">Spizellomyces punctatus (strain DAOM BR117)</name>
    <dbReference type="NCBI Taxonomy" id="645134"/>
    <lineage>
        <taxon>Eukaryota</taxon>
        <taxon>Fungi</taxon>
        <taxon>Fungi incertae sedis</taxon>
        <taxon>Chytridiomycota</taxon>
        <taxon>Chytridiomycota incertae sedis</taxon>
        <taxon>Chytridiomycetes</taxon>
        <taxon>Spizellomycetales</taxon>
        <taxon>Spizellomycetaceae</taxon>
        <taxon>Spizellomyces</taxon>
    </lineage>
</organism>
<accession>A0A0L0HIG6</accession>
<dbReference type="FunCoup" id="A0A0L0HIG6">
    <property type="interactions" value="254"/>
</dbReference>
<evidence type="ECO:0000256" key="8">
    <source>
        <dbReference type="ARBA" id="ARBA00023065"/>
    </source>
</evidence>
<evidence type="ECO:0000256" key="4">
    <source>
        <dbReference type="ARBA" id="ARBA00022448"/>
    </source>
</evidence>
<dbReference type="GO" id="GO:0005743">
    <property type="term" value="C:mitochondrial inner membrane"/>
    <property type="evidence" value="ECO:0007669"/>
    <property type="project" value="UniProtKB-SubCell"/>
</dbReference>
<keyword evidence="6" id="KW-0999">Mitochondrion inner membrane</keyword>
<dbReference type="InterPro" id="IPR036771">
    <property type="entry name" value="ATPsynth_dsu/esu_N"/>
</dbReference>
<dbReference type="Gene3D" id="2.60.15.10">
    <property type="entry name" value="F0F1 ATP synthase delta/epsilon subunit, N-terminal"/>
    <property type="match status" value="1"/>
</dbReference>
<evidence type="ECO:0000256" key="13">
    <source>
        <dbReference type="ARBA" id="ARBA00031669"/>
    </source>
</evidence>
<dbReference type="Proteomes" id="UP000053201">
    <property type="component" value="Unassembled WGS sequence"/>
</dbReference>
<dbReference type="InParanoid" id="A0A0L0HIG6"/>
<comment type="similarity">
    <text evidence="2">Belongs to the ATPase epsilon chain family.</text>
</comment>
<feature type="domain" description="ATP synthase F1 complex delta/epsilon subunit N-terminal" evidence="14">
    <location>
        <begin position="56"/>
        <end position="128"/>
    </location>
</feature>